<feature type="signal peptide" evidence="1">
    <location>
        <begin position="1"/>
        <end position="26"/>
    </location>
</feature>
<dbReference type="Gene3D" id="3.40.570.10">
    <property type="entry name" value="Extracellular Endonuclease, subunit A"/>
    <property type="match status" value="1"/>
</dbReference>
<keyword evidence="3" id="KW-0378">Hydrolase</keyword>
<comment type="caution">
    <text evidence="3">The sequence shown here is derived from an EMBL/GenBank/DDBJ whole genome shotgun (WGS) entry which is preliminary data.</text>
</comment>
<keyword evidence="4" id="KW-1185">Reference proteome</keyword>
<proteinExistence type="predicted"/>
<keyword evidence="3" id="KW-0255">Endonuclease</keyword>
<evidence type="ECO:0000256" key="1">
    <source>
        <dbReference type="SAM" id="SignalP"/>
    </source>
</evidence>
<dbReference type="GO" id="GO:0004519">
    <property type="term" value="F:endonuclease activity"/>
    <property type="evidence" value="ECO:0007669"/>
    <property type="project" value="UniProtKB-KW"/>
</dbReference>
<organism evidence="3 4">
    <name type="scientific">Nonomuraea insulae</name>
    <dbReference type="NCBI Taxonomy" id="1616787"/>
    <lineage>
        <taxon>Bacteria</taxon>
        <taxon>Bacillati</taxon>
        <taxon>Actinomycetota</taxon>
        <taxon>Actinomycetes</taxon>
        <taxon>Streptosporangiales</taxon>
        <taxon>Streptosporangiaceae</taxon>
        <taxon>Nonomuraea</taxon>
    </lineage>
</organism>
<dbReference type="Proteomes" id="UP001596058">
    <property type="component" value="Unassembled WGS sequence"/>
</dbReference>
<keyword evidence="3" id="KW-0540">Nuclease</keyword>
<dbReference type="EMBL" id="JBHSPA010000043">
    <property type="protein sequence ID" value="MFC5828927.1"/>
    <property type="molecule type" value="Genomic_DNA"/>
</dbReference>
<evidence type="ECO:0000259" key="2">
    <source>
        <dbReference type="Pfam" id="PF13930"/>
    </source>
</evidence>
<dbReference type="RefSeq" id="WP_379518424.1">
    <property type="nucleotide sequence ID" value="NZ_JBHSPA010000043.1"/>
</dbReference>
<accession>A0ABW1CUX3</accession>
<protein>
    <submittedName>
        <fullName evidence="3">DNA/RNA non-specific endonuclease</fullName>
    </submittedName>
</protein>
<evidence type="ECO:0000313" key="4">
    <source>
        <dbReference type="Proteomes" id="UP001596058"/>
    </source>
</evidence>
<keyword evidence="1" id="KW-0732">Signal</keyword>
<name>A0ABW1CUX3_9ACTN</name>
<reference evidence="4" key="1">
    <citation type="journal article" date="2019" name="Int. J. Syst. Evol. Microbiol.">
        <title>The Global Catalogue of Microorganisms (GCM) 10K type strain sequencing project: providing services to taxonomists for standard genome sequencing and annotation.</title>
        <authorList>
            <consortium name="The Broad Institute Genomics Platform"/>
            <consortium name="The Broad Institute Genome Sequencing Center for Infectious Disease"/>
            <person name="Wu L."/>
            <person name="Ma J."/>
        </authorList>
    </citation>
    <scope>NUCLEOTIDE SEQUENCE [LARGE SCALE GENOMIC DNA]</scope>
    <source>
        <strain evidence="4">CCUG 53903</strain>
    </source>
</reference>
<feature type="domain" description="Type VII secretion system protein EssD-like" evidence="2">
    <location>
        <begin position="40"/>
        <end position="160"/>
    </location>
</feature>
<feature type="chain" id="PRO_5045967738" evidence="1">
    <location>
        <begin position="27"/>
        <end position="207"/>
    </location>
</feature>
<gene>
    <name evidence="3" type="ORF">ACFPZ3_34125</name>
</gene>
<evidence type="ECO:0000313" key="3">
    <source>
        <dbReference type="EMBL" id="MFC5828927.1"/>
    </source>
</evidence>
<dbReference type="InterPro" id="IPR044929">
    <property type="entry name" value="DNA/RNA_non-sp_Endonuclease_sf"/>
</dbReference>
<dbReference type="InterPro" id="IPR044927">
    <property type="entry name" value="Endonuclea_NS_2"/>
</dbReference>
<dbReference type="Pfam" id="PF13930">
    <property type="entry name" value="Endonuclea_NS_2"/>
    <property type="match status" value="1"/>
</dbReference>
<sequence length="207" mass="22388">MPVTALRRAGAAALLLTAGAAAPAYAPDTAPCDRHIKPEHTYHAQQHTFTTDDLGRPIDALARTLIDKDAPRGECEGTVGDWGGSGDWQGGHLIAASFHGVSLRYNLVPMRGRQINQGLMKRVENGARTCLDGEGTVADYRVRLHYPDRTTLTPDRLHVTLSPKISGVSRQISLTLPNHAVPAKELASWQERITKAFRAAHCGSDAL</sequence>